<dbReference type="PANTHER" id="PTHR43630:SF1">
    <property type="entry name" value="POLY-BETA-1,6-N-ACETYL-D-GLUCOSAMINE SYNTHASE"/>
    <property type="match status" value="1"/>
</dbReference>
<evidence type="ECO:0000313" key="6">
    <source>
        <dbReference type="Proteomes" id="UP000005631"/>
    </source>
</evidence>
<feature type="transmembrane region" description="Helical" evidence="4">
    <location>
        <begin position="6"/>
        <end position="31"/>
    </location>
</feature>
<dbReference type="PANTHER" id="PTHR43630">
    <property type="entry name" value="POLY-BETA-1,6-N-ACETYL-D-GLUCOSAMINE SYNTHASE"/>
    <property type="match status" value="1"/>
</dbReference>
<dbReference type="AlphaFoldDB" id="G8R506"/>
<feature type="transmembrane region" description="Helical" evidence="4">
    <location>
        <begin position="297"/>
        <end position="318"/>
    </location>
</feature>
<feature type="transmembrane region" description="Helical" evidence="4">
    <location>
        <begin position="330"/>
        <end position="350"/>
    </location>
</feature>
<dbReference type="RefSeq" id="WP_014203667.1">
    <property type="nucleotide sequence ID" value="NC_016599.1"/>
</dbReference>
<feature type="transmembrane region" description="Helical" evidence="4">
    <location>
        <begin position="190"/>
        <end position="209"/>
    </location>
</feature>
<name>G8R506_OWEHD</name>
<protein>
    <submittedName>
        <fullName evidence="5">Glycosyl transferase</fullName>
    </submittedName>
</protein>
<evidence type="ECO:0000256" key="2">
    <source>
        <dbReference type="ARBA" id="ARBA00022676"/>
    </source>
</evidence>
<dbReference type="InterPro" id="IPR029044">
    <property type="entry name" value="Nucleotide-diphossugar_trans"/>
</dbReference>
<dbReference type="CDD" id="cd06423">
    <property type="entry name" value="CESA_like"/>
    <property type="match status" value="1"/>
</dbReference>
<keyword evidence="2" id="KW-0328">Glycosyltransferase</keyword>
<dbReference type="Gene3D" id="3.90.550.10">
    <property type="entry name" value="Spore Coat Polysaccharide Biosynthesis Protein SpsA, Chain A"/>
    <property type="match status" value="1"/>
</dbReference>
<organism evidence="5 6">
    <name type="scientific">Owenweeksia hongkongensis (strain DSM 17368 / CIP 108786 / JCM 12287 / NRRL B-23963 / UST20020801)</name>
    <dbReference type="NCBI Taxonomy" id="926562"/>
    <lineage>
        <taxon>Bacteria</taxon>
        <taxon>Pseudomonadati</taxon>
        <taxon>Bacteroidota</taxon>
        <taxon>Flavobacteriia</taxon>
        <taxon>Flavobacteriales</taxon>
        <taxon>Owenweeksiaceae</taxon>
        <taxon>Owenweeksia</taxon>
    </lineage>
</organism>
<evidence type="ECO:0000313" key="5">
    <source>
        <dbReference type="EMBL" id="AEV34320.1"/>
    </source>
</evidence>
<evidence type="ECO:0000256" key="4">
    <source>
        <dbReference type="SAM" id="Phobius"/>
    </source>
</evidence>
<dbReference type="PATRIC" id="fig|926562.3.peg.3390"/>
<evidence type="ECO:0000256" key="1">
    <source>
        <dbReference type="ARBA" id="ARBA00006739"/>
    </source>
</evidence>
<dbReference type="SUPFAM" id="SSF53448">
    <property type="entry name" value="Nucleotide-diphospho-sugar transferases"/>
    <property type="match status" value="1"/>
</dbReference>
<feature type="transmembrane region" description="Helical" evidence="4">
    <location>
        <begin position="356"/>
        <end position="374"/>
    </location>
</feature>
<proteinExistence type="inferred from homology"/>
<dbReference type="eggNOG" id="COG1215">
    <property type="taxonomic scope" value="Bacteria"/>
</dbReference>
<dbReference type="KEGG" id="oho:Oweho_3369"/>
<evidence type="ECO:0000256" key="3">
    <source>
        <dbReference type="ARBA" id="ARBA00022679"/>
    </source>
</evidence>
<keyword evidence="4" id="KW-0812">Transmembrane</keyword>
<keyword evidence="4" id="KW-1133">Transmembrane helix</keyword>
<keyword evidence="3 5" id="KW-0808">Transferase</keyword>
<keyword evidence="4" id="KW-0472">Membrane</keyword>
<accession>G8R506</accession>
<dbReference type="OrthoDB" id="1523666at2"/>
<dbReference type="EMBL" id="CP003156">
    <property type="protein sequence ID" value="AEV34320.1"/>
    <property type="molecule type" value="Genomic_DNA"/>
</dbReference>
<reference evidence="5 6" key="1">
    <citation type="journal article" date="2012" name="Stand. Genomic Sci.">
        <title>Genome sequence of the orange-pigmented seawater bacterium Owenweeksia hongkongensis type strain (UST20020801(T)).</title>
        <authorList>
            <person name="Riedel T."/>
            <person name="Held B."/>
            <person name="Nolan M."/>
            <person name="Lucas S."/>
            <person name="Lapidus A."/>
            <person name="Tice H."/>
            <person name="Del Rio T.G."/>
            <person name="Cheng J.F."/>
            <person name="Han C."/>
            <person name="Tapia R."/>
            <person name="Goodwin L.A."/>
            <person name="Pitluck S."/>
            <person name="Liolios K."/>
            <person name="Mavromatis K."/>
            <person name="Pagani I."/>
            <person name="Ivanova N."/>
            <person name="Mikhailova N."/>
            <person name="Pati A."/>
            <person name="Chen A."/>
            <person name="Palaniappan K."/>
            <person name="Rohde M."/>
            <person name="Tindall B.J."/>
            <person name="Detter J.C."/>
            <person name="Goker M."/>
            <person name="Woyke T."/>
            <person name="Bristow J."/>
            <person name="Eisen J.A."/>
            <person name="Markowitz V."/>
            <person name="Hugenholtz P."/>
            <person name="Klenk H.P."/>
            <person name="Kyrpides N.C."/>
        </authorList>
    </citation>
    <scope>NUCLEOTIDE SEQUENCE</scope>
    <source>
        <strain evidence="6">DSM 17368 / JCM 12287 / NRRL B-23963</strain>
    </source>
</reference>
<dbReference type="GO" id="GO:0016757">
    <property type="term" value="F:glycosyltransferase activity"/>
    <property type="evidence" value="ECO:0007669"/>
    <property type="project" value="UniProtKB-KW"/>
</dbReference>
<sequence>MPFLTLIIYFALTYLSFSVAYYFIFSFGSIFSKRKPSKKKSNQFKYAILIPGYKEDSVIYDVAKSTLNQNYDSALYEVIIIADSFQATTLKALKKLPITVVEVSFEKSTKTKALNRAMSEIGDDYDIALVLDADNIMETNFINKINQAFNSGFIAVQGRRVAKNLNTNFAVLDAISEEIGHNVFKKGPRFFGFSSALAGSGMAFDYAYFKKIMKDVHAIGGFDKELEVRILKDQNKIEYLPNAIVYDEKVQKAEAFYNQRRRWLSSQSNYLTKASRIAVKELLTKGNFDLFNKVIQWAIPPKLILLALVLISSSLVFLFSQNPILNRLMLTNLLGTFAFFLLSIPLKFYSITTLKAVMSIPYAFWLLSLALFKIKGANERFIHTPHGEEN</sequence>
<dbReference type="HOGENOM" id="CLU_023978_5_1_10"/>
<dbReference type="Pfam" id="PF13641">
    <property type="entry name" value="Glyco_tranf_2_3"/>
    <property type="match status" value="1"/>
</dbReference>
<dbReference type="Proteomes" id="UP000005631">
    <property type="component" value="Chromosome"/>
</dbReference>
<gene>
    <name evidence="5" type="ordered locus">Oweho_3369</name>
</gene>
<comment type="similarity">
    <text evidence="1">Belongs to the glycosyltransferase 2 family.</text>
</comment>
<dbReference type="STRING" id="926562.Oweho_3369"/>
<keyword evidence="6" id="KW-1185">Reference proteome</keyword>